<organism evidence="3 4">
    <name type="scientific">Actinobacillus lignieresii</name>
    <dbReference type="NCBI Taxonomy" id="720"/>
    <lineage>
        <taxon>Bacteria</taxon>
        <taxon>Pseudomonadati</taxon>
        <taxon>Pseudomonadota</taxon>
        <taxon>Gammaproteobacteria</taxon>
        <taxon>Pasteurellales</taxon>
        <taxon>Pasteurellaceae</taxon>
        <taxon>Actinobacillus</taxon>
    </lineage>
</organism>
<evidence type="ECO:0008006" key="5">
    <source>
        <dbReference type="Google" id="ProtNLM"/>
    </source>
</evidence>
<feature type="compositionally biased region" description="Polar residues" evidence="2">
    <location>
        <begin position="112"/>
        <end position="128"/>
    </location>
</feature>
<evidence type="ECO:0000256" key="1">
    <source>
        <dbReference type="SAM" id="Coils"/>
    </source>
</evidence>
<gene>
    <name evidence="3" type="ORF">NCTC4191_00588</name>
</gene>
<feature type="coiled-coil region" evidence="1">
    <location>
        <begin position="24"/>
        <end position="97"/>
    </location>
</feature>
<dbReference type="EMBL" id="UFRN01000002">
    <property type="protein sequence ID" value="SUT91563.1"/>
    <property type="molecule type" value="Genomic_DNA"/>
</dbReference>
<sequence length="128" mass="14451">MFTKLIASLLLASIAGNLYTLYSKQSLEADLQAQSLKLAEAIEDRAKFAYQLKKEQVAFEVYKQQTEALNERITTQMQQAEERNNELLSELEKAKKWSATNVPEPISKLLNRRSTPSKAGSITLSTQK</sequence>
<dbReference type="AlphaFoldDB" id="A0A380TSY4"/>
<protein>
    <recommendedName>
        <fullName evidence="5">Phage lysis regulatory protein, LysB family</fullName>
    </recommendedName>
</protein>
<keyword evidence="1" id="KW-0175">Coiled coil</keyword>
<proteinExistence type="predicted"/>
<keyword evidence="4" id="KW-1185">Reference proteome</keyword>
<feature type="region of interest" description="Disordered" evidence="2">
    <location>
        <begin position="105"/>
        <end position="128"/>
    </location>
</feature>
<dbReference type="Proteomes" id="UP000254253">
    <property type="component" value="Unassembled WGS sequence"/>
</dbReference>
<name>A0A380TSY4_ACTLI</name>
<evidence type="ECO:0000256" key="2">
    <source>
        <dbReference type="SAM" id="MobiDB-lite"/>
    </source>
</evidence>
<reference evidence="3 4" key="1">
    <citation type="submission" date="2018-06" db="EMBL/GenBank/DDBJ databases">
        <authorList>
            <consortium name="Pathogen Informatics"/>
            <person name="Doyle S."/>
        </authorList>
    </citation>
    <scope>NUCLEOTIDE SEQUENCE [LARGE SCALE GENOMIC DNA]</scope>
    <source>
        <strain evidence="3 4">NCTC4191</strain>
    </source>
</reference>
<dbReference type="RefSeq" id="WP_115590043.1">
    <property type="nucleotide sequence ID" value="NZ_UFRN01000002.1"/>
</dbReference>
<evidence type="ECO:0000313" key="4">
    <source>
        <dbReference type="Proteomes" id="UP000254253"/>
    </source>
</evidence>
<evidence type="ECO:0000313" key="3">
    <source>
        <dbReference type="EMBL" id="SUT91563.1"/>
    </source>
</evidence>
<accession>A0A380TSY4</accession>